<dbReference type="AlphaFoldDB" id="A0A1F7J479"/>
<keyword evidence="2" id="KW-1133">Transmembrane helix</keyword>
<keyword evidence="2" id="KW-0472">Membrane</keyword>
<reference evidence="3 4" key="1">
    <citation type="journal article" date="2016" name="Nat. Commun.">
        <title>Thousands of microbial genomes shed light on interconnected biogeochemical processes in an aquifer system.</title>
        <authorList>
            <person name="Anantharaman K."/>
            <person name="Brown C.T."/>
            <person name="Hug L.A."/>
            <person name="Sharon I."/>
            <person name="Castelle C.J."/>
            <person name="Probst A.J."/>
            <person name="Thomas B.C."/>
            <person name="Singh A."/>
            <person name="Wilkins M.J."/>
            <person name="Karaoz U."/>
            <person name="Brodie E.L."/>
            <person name="Williams K.H."/>
            <person name="Hubbard S.S."/>
            <person name="Banfield J.F."/>
        </authorList>
    </citation>
    <scope>NUCLEOTIDE SEQUENCE [LARGE SCALE GENOMIC DNA]</scope>
</reference>
<feature type="region of interest" description="Disordered" evidence="1">
    <location>
        <begin position="38"/>
        <end position="65"/>
    </location>
</feature>
<sequence length="134" mass="14620">MPSTKRKKEEKNTEYLGTKLIVVGIILALLVLTAFAMENRKNNPSPKKEEPVKEEVLGGETGNPISDVTAIGQETEKLAVNLTENAQKTAEEVLGSVSQTAASFVVENAGNSLLEQIQKLPEKQQSELKQQICK</sequence>
<gene>
    <name evidence="3" type="ORF">A3B50_04610</name>
</gene>
<proteinExistence type="predicted"/>
<evidence type="ECO:0000256" key="1">
    <source>
        <dbReference type="SAM" id="MobiDB-lite"/>
    </source>
</evidence>
<name>A0A1F7J479_9BACT</name>
<evidence type="ECO:0000256" key="2">
    <source>
        <dbReference type="SAM" id="Phobius"/>
    </source>
</evidence>
<feature type="transmembrane region" description="Helical" evidence="2">
    <location>
        <begin position="20"/>
        <end position="37"/>
    </location>
</feature>
<feature type="compositionally biased region" description="Basic and acidic residues" evidence="1">
    <location>
        <begin position="38"/>
        <end position="56"/>
    </location>
</feature>
<dbReference type="Proteomes" id="UP000178558">
    <property type="component" value="Unassembled WGS sequence"/>
</dbReference>
<protein>
    <submittedName>
        <fullName evidence="3">Uncharacterized protein</fullName>
    </submittedName>
</protein>
<evidence type="ECO:0000313" key="3">
    <source>
        <dbReference type="EMBL" id="OGK50405.1"/>
    </source>
</evidence>
<dbReference type="EMBL" id="MGAQ01000017">
    <property type="protein sequence ID" value="OGK50405.1"/>
    <property type="molecule type" value="Genomic_DNA"/>
</dbReference>
<accession>A0A1F7J479</accession>
<comment type="caution">
    <text evidence="3">The sequence shown here is derived from an EMBL/GenBank/DDBJ whole genome shotgun (WGS) entry which is preliminary data.</text>
</comment>
<evidence type="ECO:0000313" key="4">
    <source>
        <dbReference type="Proteomes" id="UP000178558"/>
    </source>
</evidence>
<organism evidence="3 4">
    <name type="scientific">Candidatus Roizmanbacteria bacterium RIFCSPLOWO2_01_FULL_40_42</name>
    <dbReference type="NCBI Taxonomy" id="1802066"/>
    <lineage>
        <taxon>Bacteria</taxon>
        <taxon>Candidatus Roizmaniibacteriota</taxon>
    </lineage>
</organism>
<keyword evidence="2" id="KW-0812">Transmembrane</keyword>